<dbReference type="AlphaFoldDB" id="A0A3S5A3M4"/>
<accession>A0A3S5A3M4</accession>
<dbReference type="EMBL" id="CAAALY010010828">
    <property type="protein sequence ID" value="VEL11093.1"/>
    <property type="molecule type" value="Genomic_DNA"/>
</dbReference>
<name>A0A3S5A3M4_9PLAT</name>
<proteinExistence type="predicted"/>
<sequence length="236" mass="25649">MLQSCQRTTDVCLALGIHIHTHTHKHLCSSLPGRSPGRLAYPFTYPPAEATSVSLSSVAPRCRVQVSSSLSLALQAETGRGSKQTGSRVSSDLDVGVDDFSHLPKLPPAWDQLFILSVCQVVCFGGDARNLRFSPSSGHFVCALSCSRQEDASSWGRQIFIHAPALYDSGPSQRGVKQRACFLSRSLFPYSLAFDMHFPTDISPLPISYWSTGPSVTHNVIADGPALPVFYPPLYL</sequence>
<evidence type="ECO:0000313" key="1">
    <source>
        <dbReference type="EMBL" id="VEL11093.1"/>
    </source>
</evidence>
<gene>
    <name evidence="1" type="ORF">PXEA_LOCUS4533</name>
</gene>
<evidence type="ECO:0000313" key="2">
    <source>
        <dbReference type="Proteomes" id="UP000784294"/>
    </source>
</evidence>
<comment type="caution">
    <text evidence="1">The sequence shown here is derived from an EMBL/GenBank/DDBJ whole genome shotgun (WGS) entry which is preliminary data.</text>
</comment>
<organism evidence="1 2">
    <name type="scientific">Protopolystoma xenopodis</name>
    <dbReference type="NCBI Taxonomy" id="117903"/>
    <lineage>
        <taxon>Eukaryota</taxon>
        <taxon>Metazoa</taxon>
        <taxon>Spiralia</taxon>
        <taxon>Lophotrochozoa</taxon>
        <taxon>Platyhelminthes</taxon>
        <taxon>Monogenea</taxon>
        <taxon>Polyopisthocotylea</taxon>
        <taxon>Polystomatidea</taxon>
        <taxon>Polystomatidae</taxon>
        <taxon>Protopolystoma</taxon>
    </lineage>
</organism>
<keyword evidence="2" id="KW-1185">Reference proteome</keyword>
<reference evidence="1" key="1">
    <citation type="submission" date="2018-11" db="EMBL/GenBank/DDBJ databases">
        <authorList>
            <consortium name="Pathogen Informatics"/>
        </authorList>
    </citation>
    <scope>NUCLEOTIDE SEQUENCE</scope>
</reference>
<dbReference type="Proteomes" id="UP000784294">
    <property type="component" value="Unassembled WGS sequence"/>
</dbReference>
<protein>
    <submittedName>
        <fullName evidence="1">Uncharacterized protein</fullName>
    </submittedName>
</protein>